<feature type="domain" description="Plastocyanin-like" evidence="6">
    <location>
        <begin position="349"/>
        <end position="490"/>
    </location>
</feature>
<proteinExistence type="inferred from homology"/>
<dbReference type="CDD" id="cd13854">
    <property type="entry name" value="CuRO_1_MaLCC_like"/>
    <property type="match status" value="1"/>
</dbReference>
<accession>W7HW66</accession>
<dbReference type="AlphaFoldDB" id="W7HW66"/>
<dbReference type="Proteomes" id="UP000024837">
    <property type="component" value="Unassembled WGS sequence"/>
</dbReference>
<keyword evidence="4" id="KW-0186">Copper</keyword>
<evidence type="ECO:0000256" key="3">
    <source>
        <dbReference type="ARBA" id="ARBA00023002"/>
    </source>
</evidence>
<dbReference type="EMBL" id="KI966443">
    <property type="protein sequence ID" value="EWC44312.1"/>
    <property type="molecule type" value="Genomic_DNA"/>
</dbReference>
<keyword evidence="2" id="KW-0479">Metal-binding</keyword>
<evidence type="ECO:0000256" key="4">
    <source>
        <dbReference type="ARBA" id="ARBA00023008"/>
    </source>
</evidence>
<evidence type="ECO:0000256" key="2">
    <source>
        <dbReference type="ARBA" id="ARBA00022723"/>
    </source>
</evidence>
<dbReference type="Gene3D" id="2.60.40.420">
    <property type="entry name" value="Cupredoxins - blue copper proteins"/>
    <property type="match status" value="3"/>
</dbReference>
<dbReference type="PANTHER" id="PTHR11709:SF71">
    <property type="entry name" value="OXIDOREDUCTASE TPCJ"/>
    <property type="match status" value="1"/>
</dbReference>
<dbReference type="CDD" id="cd13880">
    <property type="entry name" value="CuRO_2_MaLCC_like"/>
    <property type="match status" value="1"/>
</dbReference>
<dbReference type="Pfam" id="PF07731">
    <property type="entry name" value="Cu-oxidase_2"/>
    <property type="match status" value="1"/>
</dbReference>
<evidence type="ECO:0000259" key="6">
    <source>
        <dbReference type="Pfam" id="PF07731"/>
    </source>
</evidence>
<evidence type="ECO:0000259" key="7">
    <source>
        <dbReference type="Pfam" id="PF07732"/>
    </source>
</evidence>
<dbReference type="SUPFAM" id="SSF49503">
    <property type="entry name" value="Cupredoxins"/>
    <property type="match status" value="3"/>
</dbReference>
<sequence>MLVNGRYPGPAIVADWGDWLEITVYNRLTNKNGTAIHWHGIQQIGTNRMDGTPGAVQCPIPPGGKMTYRWRATQYGTSWYHSHFALQYTNGVVGPLIINGPTSANYDNEYTLMLSDWFHRDAFALFYGAIFGPNPAPDTKLLNGRWKFPCSATDPKCVPSAGAYSEFQFQRGKKYKLRLINPSTSNTMSFWIDGHSNFTVVAVDFVPVEPFQVSSINLAIAQRCDIIVEANADISQQTNFWIRMTRCGVESCPLPGDFDHTRAGIIRYDFRSREDPPPTPPSCPNFGACLDLPFQLIKPIVRKQVPPPPPDLLHEFYPAFGSWPNDSVPFAQSAGHRWNLGKSTFQIDWQKPSLTHLGLESKYGIPKEPFPPSYQVMNLATQGQWTYFVIVANFVSTDPAKLAIPINHPIHLHGHDFSVLAQVTGQTYNPNSPPEFSLENPARRDTAMLPGSGFLVIGFETKNPGAWLLHCHIAFHASAGFAIQILELPDQILSTEYPDTGAGDFERKEYRDQCQAWRASWKKSPWRPDFDKVPESGAKV</sequence>
<dbReference type="InterPro" id="IPR001117">
    <property type="entry name" value="Cu-oxidase_2nd"/>
</dbReference>
<dbReference type="InterPro" id="IPR008972">
    <property type="entry name" value="Cupredoxin"/>
</dbReference>
<dbReference type="PANTHER" id="PTHR11709">
    <property type="entry name" value="MULTI-COPPER OXIDASE"/>
    <property type="match status" value="1"/>
</dbReference>
<comment type="similarity">
    <text evidence="1">Belongs to the multicopper oxidase family.</text>
</comment>
<dbReference type="InterPro" id="IPR011707">
    <property type="entry name" value="Cu-oxidase-like_N"/>
</dbReference>
<gene>
    <name evidence="8" type="ORF">DRE_01138</name>
</gene>
<dbReference type="GO" id="GO:0016491">
    <property type="term" value="F:oxidoreductase activity"/>
    <property type="evidence" value="ECO:0007669"/>
    <property type="project" value="UniProtKB-KW"/>
</dbReference>
<reference evidence="8 9" key="1">
    <citation type="submission" date="2013-05" db="EMBL/GenBank/DDBJ databases">
        <title>Drechslerella stenobrocha genome reveals carnivorous origination and mechanical trapping mechanism of predatory fungi.</title>
        <authorList>
            <person name="Liu X."/>
            <person name="Zhang W."/>
            <person name="Liu K."/>
        </authorList>
    </citation>
    <scope>NUCLEOTIDE SEQUENCE [LARGE SCALE GENOMIC DNA]</scope>
    <source>
        <strain evidence="8 9">248</strain>
    </source>
</reference>
<name>W7HW66_9PEZI</name>
<evidence type="ECO:0008006" key="10">
    <source>
        <dbReference type="Google" id="ProtNLM"/>
    </source>
</evidence>
<keyword evidence="9" id="KW-1185">Reference proteome</keyword>
<evidence type="ECO:0000313" key="9">
    <source>
        <dbReference type="Proteomes" id="UP000024837"/>
    </source>
</evidence>
<dbReference type="InterPro" id="IPR045087">
    <property type="entry name" value="Cu-oxidase_fam"/>
</dbReference>
<protein>
    <recommendedName>
        <fullName evidence="10">Laccase-2</fullName>
    </recommendedName>
</protein>
<feature type="domain" description="Plastocyanin-like" evidence="7">
    <location>
        <begin position="1"/>
        <end position="101"/>
    </location>
</feature>
<dbReference type="CDD" id="cd13901">
    <property type="entry name" value="CuRO_3_MaLCC_like"/>
    <property type="match status" value="1"/>
</dbReference>
<dbReference type="HOGENOM" id="CLU_006504_3_2_1"/>
<dbReference type="OrthoDB" id="2121828at2759"/>
<dbReference type="Pfam" id="PF00394">
    <property type="entry name" value="Cu-oxidase"/>
    <property type="match status" value="1"/>
</dbReference>
<feature type="domain" description="Plastocyanin-like" evidence="5">
    <location>
        <begin position="109"/>
        <end position="268"/>
    </location>
</feature>
<evidence type="ECO:0000259" key="5">
    <source>
        <dbReference type="Pfam" id="PF00394"/>
    </source>
</evidence>
<evidence type="ECO:0000313" key="8">
    <source>
        <dbReference type="EMBL" id="EWC44312.1"/>
    </source>
</evidence>
<keyword evidence="3" id="KW-0560">Oxidoreductase</keyword>
<evidence type="ECO:0000256" key="1">
    <source>
        <dbReference type="ARBA" id="ARBA00010609"/>
    </source>
</evidence>
<organism evidence="8 9">
    <name type="scientific">Drechslerella stenobrocha 248</name>
    <dbReference type="NCBI Taxonomy" id="1043628"/>
    <lineage>
        <taxon>Eukaryota</taxon>
        <taxon>Fungi</taxon>
        <taxon>Dikarya</taxon>
        <taxon>Ascomycota</taxon>
        <taxon>Pezizomycotina</taxon>
        <taxon>Orbiliomycetes</taxon>
        <taxon>Orbiliales</taxon>
        <taxon>Orbiliaceae</taxon>
        <taxon>Drechslerella</taxon>
    </lineage>
</organism>
<dbReference type="Pfam" id="PF07732">
    <property type="entry name" value="Cu-oxidase_3"/>
    <property type="match status" value="1"/>
</dbReference>
<dbReference type="GO" id="GO:0005507">
    <property type="term" value="F:copper ion binding"/>
    <property type="evidence" value="ECO:0007669"/>
    <property type="project" value="InterPro"/>
</dbReference>
<dbReference type="InterPro" id="IPR011706">
    <property type="entry name" value="Cu-oxidase_C"/>
</dbReference>